<proteinExistence type="predicted"/>
<dbReference type="CDD" id="cd00082">
    <property type="entry name" value="HisKA"/>
    <property type="match status" value="1"/>
</dbReference>
<keyword evidence="5" id="KW-0597">Phosphoprotein</keyword>
<keyword evidence="13" id="KW-1185">Reference proteome</keyword>
<dbReference type="FunFam" id="3.30.565.10:FF:000011">
    <property type="entry name" value="Sensor histidine kinase CpxA"/>
    <property type="match status" value="1"/>
</dbReference>
<dbReference type="InterPro" id="IPR004358">
    <property type="entry name" value="Sig_transdc_His_kin-like_C"/>
</dbReference>
<feature type="domain" description="Histidine kinase" evidence="10">
    <location>
        <begin position="245"/>
        <end position="453"/>
    </location>
</feature>
<dbReference type="PANTHER" id="PTHR44936">
    <property type="entry name" value="SENSOR PROTEIN CREC"/>
    <property type="match status" value="1"/>
</dbReference>
<keyword evidence="4" id="KW-0472">Membrane</keyword>
<evidence type="ECO:0000256" key="7">
    <source>
        <dbReference type="ARBA" id="ARBA00022741"/>
    </source>
</evidence>
<dbReference type="Gene3D" id="1.10.287.130">
    <property type="match status" value="1"/>
</dbReference>
<evidence type="ECO:0000256" key="8">
    <source>
        <dbReference type="ARBA" id="ARBA00022777"/>
    </source>
</evidence>
<dbReference type="InterPro" id="IPR003660">
    <property type="entry name" value="HAMP_dom"/>
</dbReference>
<keyword evidence="4" id="KW-1003">Cell membrane</keyword>
<evidence type="ECO:0000313" key="13">
    <source>
        <dbReference type="Proteomes" id="UP000184520"/>
    </source>
</evidence>
<dbReference type="Pfam" id="PF00672">
    <property type="entry name" value="HAMP"/>
    <property type="match status" value="1"/>
</dbReference>
<dbReference type="SUPFAM" id="SSF158472">
    <property type="entry name" value="HAMP domain-like"/>
    <property type="match status" value="1"/>
</dbReference>
<dbReference type="Gene3D" id="3.30.565.10">
    <property type="entry name" value="Histidine kinase-like ATPase, C-terminal domain"/>
    <property type="match status" value="1"/>
</dbReference>
<keyword evidence="8 12" id="KW-0418">Kinase</keyword>
<keyword evidence="7" id="KW-0547">Nucleotide-binding</keyword>
<reference evidence="13" key="1">
    <citation type="submission" date="2016-11" db="EMBL/GenBank/DDBJ databases">
        <authorList>
            <person name="Varghese N."/>
            <person name="Submissions S."/>
        </authorList>
    </citation>
    <scope>NUCLEOTIDE SEQUENCE [LARGE SCALE GENOMIC DNA]</scope>
    <source>
        <strain evidence="13">CGMCC 1.8995</strain>
    </source>
</reference>
<dbReference type="STRING" id="634436.SAMN05216361_3390"/>
<dbReference type="EC" id="2.7.13.3" evidence="3"/>
<name>A0A1M5NX94_9ALTE</name>
<dbReference type="OrthoDB" id="9804645at2"/>
<dbReference type="GO" id="GO:0005524">
    <property type="term" value="F:ATP binding"/>
    <property type="evidence" value="ECO:0007669"/>
    <property type="project" value="UniProtKB-KW"/>
</dbReference>
<dbReference type="PRINTS" id="PR00344">
    <property type="entry name" value="BCTRLSENSOR"/>
</dbReference>
<dbReference type="Gene3D" id="6.10.340.10">
    <property type="match status" value="1"/>
</dbReference>
<dbReference type="Pfam" id="PF00512">
    <property type="entry name" value="HisKA"/>
    <property type="match status" value="1"/>
</dbReference>
<dbReference type="RefSeq" id="WP_084526642.1">
    <property type="nucleotide sequence ID" value="NZ_FQWD01000005.1"/>
</dbReference>
<evidence type="ECO:0000259" key="10">
    <source>
        <dbReference type="PROSITE" id="PS50109"/>
    </source>
</evidence>
<evidence type="ECO:0000256" key="6">
    <source>
        <dbReference type="ARBA" id="ARBA00022679"/>
    </source>
</evidence>
<dbReference type="AlphaFoldDB" id="A0A1M5NX94"/>
<evidence type="ECO:0000256" key="5">
    <source>
        <dbReference type="ARBA" id="ARBA00022553"/>
    </source>
</evidence>
<keyword evidence="6" id="KW-0808">Transferase</keyword>
<evidence type="ECO:0000259" key="11">
    <source>
        <dbReference type="PROSITE" id="PS50885"/>
    </source>
</evidence>
<dbReference type="CDD" id="cd06225">
    <property type="entry name" value="HAMP"/>
    <property type="match status" value="1"/>
</dbReference>
<dbReference type="PROSITE" id="PS50109">
    <property type="entry name" value="HIS_KIN"/>
    <property type="match status" value="1"/>
</dbReference>
<dbReference type="SMART" id="SM00388">
    <property type="entry name" value="HisKA"/>
    <property type="match status" value="1"/>
</dbReference>
<feature type="domain" description="HAMP" evidence="11">
    <location>
        <begin position="183"/>
        <end position="237"/>
    </location>
</feature>
<dbReference type="Pfam" id="PF02518">
    <property type="entry name" value="HATPase_c"/>
    <property type="match status" value="1"/>
</dbReference>
<dbReference type="SUPFAM" id="SSF55874">
    <property type="entry name" value="ATPase domain of HSP90 chaperone/DNA topoisomerase II/histidine kinase"/>
    <property type="match status" value="1"/>
</dbReference>
<dbReference type="PROSITE" id="PS50885">
    <property type="entry name" value="HAMP"/>
    <property type="match status" value="1"/>
</dbReference>
<keyword evidence="9" id="KW-0067">ATP-binding</keyword>
<dbReference type="SMART" id="SM00387">
    <property type="entry name" value="HATPase_c"/>
    <property type="match status" value="1"/>
</dbReference>
<evidence type="ECO:0000256" key="3">
    <source>
        <dbReference type="ARBA" id="ARBA00012438"/>
    </source>
</evidence>
<accession>A0A1M5NX94</accession>
<evidence type="ECO:0000256" key="4">
    <source>
        <dbReference type="ARBA" id="ARBA00022475"/>
    </source>
</evidence>
<protein>
    <recommendedName>
        <fullName evidence="3">histidine kinase</fullName>
        <ecNumber evidence="3">2.7.13.3</ecNumber>
    </recommendedName>
</protein>
<dbReference type="InterPro" id="IPR003661">
    <property type="entry name" value="HisK_dim/P_dom"/>
</dbReference>
<dbReference type="SUPFAM" id="SSF47384">
    <property type="entry name" value="Homodimeric domain of signal transducing histidine kinase"/>
    <property type="match status" value="1"/>
</dbReference>
<dbReference type="InterPro" id="IPR050980">
    <property type="entry name" value="2C_sensor_his_kinase"/>
</dbReference>
<evidence type="ECO:0000256" key="9">
    <source>
        <dbReference type="ARBA" id="ARBA00022840"/>
    </source>
</evidence>
<dbReference type="InterPro" id="IPR036890">
    <property type="entry name" value="HATPase_C_sf"/>
</dbReference>
<dbReference type="Proteomes" id="UP000184520">
    <property type="component" value="Unassembled WGS sequence"/>
</dbReference>
<evidence type="ECO:0000313" key="12">
    <source>
        <dbReference type="EMBL" id="SHG94186.1"/>
    </source>
</evidence>
<dbReference type="PANTHER" id="PTHR44936:SF10">
    <property type="entry name" value="SENSOR PROTEIN RSTB"/>
    <property type="match status" value="1"/>
</dbReference>
<organism evidence="12 13">
    <name type="scientific">Marisediminitalea aggregata</name>
    <dbReference type="NCBI Taxonomy" id="634436"/>
    <lineage>
        <taxon>Bacteria</taxon>
        <taxon>Pseudomonadati</taxon>
        <taxon>Pseudomonadota</taxon>
        <taxon>Gammaproteobacteria</taxon>
        <taxon>Alteromonadales</taxon>
        <taxon>Alteromonadaceae</taxon>
        <taxon>Marisediminitalea</taxon>
    </lineage>
</organism>
<dbReference type="InterPro" id="IPR005467">
    <property type="entry name" value="His_kinase_dom"/>
</dbReference>
<comment type="subcellular location">
    <subcellularLocation>
        <location evidence="2">Cell membrane</location>
        <topology evidence="2">Multi-pass membrane protein</topology>
    </subcellularLocation>
</comment>
<evidence type="ECO:0000256" key="2">
    <source>
        <dbReference type="ARBA" id="ARBA00004651"/>
    </source>
</evidence>
<sequence length="456" mass="51303">MKFLAFINPTRRLVGRLFLWFWVTLVLTAVTSAWLARMFYQPFQIEQPSNTDIQELVSMVNELEMRKADYDRFRPLLRDLSIRKRRSFISVNLDSGRVMSDGGPPLRQDEENLLAQFARQSNYISVQLGPMVAVGPVLVDFNGTSHAVFWRHPDGKGGPERLFTWLIPTAVIISALFCWLFAKSIVRPIRHLQHTGRKLAEGDWQARTDIKAFRRDEIGELAADFNLMAEQLSTMWSGQKRLLADISHELRSPLARMQMAIGLAHQQEVDTPTLDRIEREAIRMEALINQLLQLTRAEAGKPALGKVNLRETMRELFQDAAFEASTNSKHFNCDEIPDIVLRADATQLNSAVENVLRNAIRYADTQVEVAFTVKDDQVTLVVQDDGPGLTPQECEEIFRPFYRPSASRERKSGGVGLGLAIAQAAIALHRGTISAKPADSGGLVVTITVPLGNERE</sequence>
<evidence type="ECO:0000256" key="1">
    <source>
        <dbReference type="ARBA" id="ARBA00000085"/>
    </source>
</evidence>
<dbReference type="GO" id="GO:0005886">
    <property type="term" value="C:plasma membrane"/>
    <property type="evidence" value="ECO:0007669"/>
    <property type="project" value="UniProtKB-SubCell"/>
</dbReference>
<dbReference type="EMBL" id="FQWD01000005">
    <property type="protein sequence ID" value="SHG94186.1"/>
    <property type="molecule type" value="Genomic_DNA"/>
</dbReference>
<gene>
    <name evidence="12" type="ORF">SAMN05216361_3390</name>
</gene>
<dbReference type="GO" id="GO:0000155">
    <property type="term" value="F:phosphorelay sensor kinase activity"/>
    <property type="evidence" value="ECO:0007669"/>
    <property type="project" value="InterPro"/>
</dbReference>
<comment type="catalytic activity">
    <reaction evidence="1">
        <text>ATP + protein L-histidine = ADP + protein N-phospho-L-histidine.</text>
        <dbReference type="EC" id="2.7.13.3"/>
    </reaction>
</comment>
<dbReference type="InterPro" id="IPR036097">
    <property type="entry name" value="HisK_dim/P_sf"/>
</dbReference>
<dbReference type="InterPro" id="IPR003594">
    <property type="entry name" value="HATPase_dom"/>
</dbReference>
<dbReference type="SMART" id="SM00304">
    <property type="entry name" value="HAMP"/>
    <property type="match status" value="1"/>
</dbReference>